<feature type="region of interest" description="Disordered" evidence="1">
    <location>
        <begin position="30"/>
        <end position="56"/>
    </location>
</feature>
<reference evidence="3" key="1">
    <citation type="journal article" date="2019" name="Int. J. Syst. Evol. Microbiol.">
        <title>The Global Catalogue of Microorganisms (GCM) 10K type strain sequencing project: providing services to taxonomists for standard genome sequencing and annotation.</title>
        <authorList>
            <consortium name="The Broad Institute Genomics Platform"/>
            <consortium name="The Broad Institute Genome Sequencing Center for Infectious Disease"/>
            <person name="Wu L."/>
            <person name="Ma J."/>
        </authorList>
    </citation>
    <scope>NUCLEOTIDE SEQUENCE [LARGE SCALE GENOMIC DNA]</scope>
    <source>
        <strain evidence="3">CGMCC 4.1622</strain>
    </source>
</reference>
<evidence type="ECO:0000256" key="1">
    <source>
        <dbReference type="SAM" id="MobiDB-lite"/>
    </source>
</evidence>
<evidence type="ECO:0000313" key="3">
    <source>
        <dbReference type="Proteomes" id="UP001596066"/>
    </source>
</evidence>
<dbReference type="RefSeq" id="WP_346143431.1">
    <property type="nucleotide sequence ID" value="NZ_BAAAUA010000013.1"/>
</dbReference>
<evidence type="ECO:0000313" key="2">
    <source>
        <dbReference type="EMBL" id="MFC5641366.1"/>
    </source>
</evidence>
<proteinExistence type="predicted"/>
<dbReference type="EMBL" id="JBHSOC010000011">
    <property type="protein sequence ID" value="MFC5641366.1"/>
    <property type="molecule type" value="Genomic_DNA"/>
</dbReference>
<gene>
    <name evidence="2" type="ORF">ACFPZF_08320</name>
</gene>
<protein>
    <submittedName>
        <fullName evidence="2">Uncharacterized protein</fullName>
    </submittedName>
</protein>
<sequence length="56" mass="5944">MAAPVAAIGGPREAGTPIYDSLVAAYGDPFSRQGPTRARLPRNEQSTQLANRTEES</sequence>
<name>A0ABW0V9X5_9ACTN</name>
<accession>A0ABW0V9X5</accession>
<dbReference type="Proteomes" id="UP001596066">
    <property type="component" value="Unassembled WGS sequence"/>
</dbReference>
<comment type="caution">
    <text evidence="2">The sequence shown here is derived from an EMBL/GenBank/DDBJ whole genome shotgun (WGS) entry which is preliminary data.</text>
</comment>
<keyword evidence="3" id="KW-1185">Reference proteome</keyword>
<feature type="compositionally biased region" description="Polar residues" evidence="1">
    <location>
        <begin position="43"/>
        <end position="56"/>
    </location>
</feature>
<organism evidence="2 3">
    <name type="scientific">Kitasatospora cinereorecta</name>
    <dbReference type="NCBI Taxonomy" id="285560"/>
    <lineage>
        <taxon>Bacteria</taxon>
        <taxon>Bacillati</taxon>
        <taxon>Actinomycetota</taxon>
        <taxon>Actinomycetes</taxon>
        <taxon>Kitasatosporales</taxon>
        <taxon>Streptomycetaceae</taxon>
        <taxon>Kitasatospora</taxon>
    </lineage>
</organism>